<evidence type="ECO:0000313" key="5">
    <source>
        <dbReference type="Proteomes" id="UP001634747"/>
    </source>
</evidence>
<proteinExistence type="predicted"/>
<evidence type="ECO:0000313" key="4">
    <source>
        <dbReference type="EMBL" id="MFN2974384.1"/>
    </source>
</evidence>
<dbReference type="Pfam" id="PF00498">
    <property type="entry name" value="FHA"/>
    <property type="match status" value="1"/>
</dbReference>
<dbReference type="Pfam" id="PF06439">
    <property type="entry name" value="3keto-disac_hyd"/>
    <property type="match status" value="1"/>
</dbReference>
<reference evidence="4 5" key="1">
    <citation type="submission" date="2024-12" db="EMBL/GenBank/DDBJ databases">
        <authorList>
            <person name="Lee Y."/>
        </authorList>
    </citation>
    <scope>NUCLEOTIDE SEQUENCE [LARGE SCALE GENOMIC DNA]</scope>
    <source>
        <strain evidence="4 5">03SUJ4</strain>
    </source>
</reference>
<gene>
    <name evidence="4" type="ORF">ACK2TP_01280</name>
</gene>
<keyword evidence="2" id="KW-0812">Transmembrane</keyword>
<feature type="compositionally biased region" description="Low complexity" evidence="1">
    <location>
        <begin position="391"/>
        <end position="412"/>
    </location>
</feature>
<dbReference type="InterPro" id="IPR010496">
    <property type="entry name" value="AL/BT2_dom"/>
</dbReference>
<feature type="region of interest" description="Disordered" evidence="1">
    <location>
        <begin position="378"/>
        <end position="434"/>
    </location>
</feature>
<dbReference type="CDD" id="cd00060">
    <property type="entry name" value="FHA"/>
    <property type="match status" value="1"/>
</dbReference>
<dbReference type="Gene3D" id="2.60.120.560">
    <property type="entry name" value="Exo-inulinase, domain 1"/>
    <property type="match status" value="1"/>
</dbReference>
<dbReference type="GO" id="GO:0016787">
    <property type="term" value="F:hydrolase activity"/>
    <property type="evidence" value="ECO:0007669"/>
    <property type="project" value="UniProtKB-KW"/>
</dbReference>
<dbReference type="InterPro" id="IPR000253">
    <property type="entry name" value="FHA_dom"/>
</dbReference>
<dbReference type="Gene3D" id="2.60.200.20">
    <property type="match status" value="1"/>
</dbReference>
<dbReference type="SMART" id="SM00240">
    <property type="entry name" value="FHA"/>
    <property type="match status" value="1"/>
</dbReference>
<evidence type="ECO:0000259" key="3">
    <source>
        <dbReference type="PROSITE" id="PS50006"/>
    </source>
</evidence>
<dbReference type="EMBL" id="JBJYXY010000001">
    <property type="protein sequence ID" value="MFN2974384.1"/>
    <property type="molecule type" value="Genomic_DNA"/>
</dbReference>
<feature type="transmembrane region" description="Helical" evidence="2">
    <location>
        <begin position="556"/>
        <end position="576"/>
    </location>
</feature>
<keyword evidence="2" id="KW-0472">Membrane</keyword>
<dbReference type="PROSITE" id="PS50006">
    <property type="entry name" value="FHA_DOMAIN"/>
    <property type="match status" value="1"/>
</dbReference>
<keyword evidence="5" id="KW-1185">Reference proteome</keyword>
<feature type="compositionally biased region" description="Basic and acidic residues" evidence="1">
    <location>
        <begin position="413"/>
        <end position="434"/>
    </location>
</feature>
<dbReference type="Proteomes" id="UP001634747">
    <property type="component" value="Unassembled WGS sequence"/>
</dbReference>
<accession>A0ABW9KFN2</accession>
<dbReference type="RefSeq" id="WP_263414050.1">
    <property type="nucleotide sequence ID" value="NZ_BAABBH010000001.1"/>
</dbReference>
<feature type="region of interest" description="Disordered" evidence="1">
    <location>
        <begin position="476"/>
        <end position="502"/>
    </location>
</feature>
<dbReference type="SUPFAM" id="SSF49879">
    <property type="entry name" value="SMAD/FHA domain"/>
    <property type="match status" value="1"/>
</dbReference>
<comment type="caution">
    <text evidence="4">The sequence shown here is derived from an EMBL/GenBank/DDBJ whole genome shotgun (WGS) entry which is preliminary data.</text>
</comment>
<sequence>MLLALGLASGALAQAPLSLFNGTSLLGWNNQGPWSASGGALTTSGSGNRRLLTAVPFGDFNLEFEYTETGSPGAQFRMWTTKEGTGGLTVDLDFSGSKNGVGGIQSLGRSSLATISGGWHRVQVEASHGRVTVRVDGQPAGSTSTDLGARAGYLGFEANGEGQFTVRSPRLRPLNLNSTFNGTDLGGWKSVPRPADAKGGFGHSAAKVFSFGAAGGDVKPHDAKWTVKGGAIHGESGPGGLENGTPLEDGVIQIAAAVHGDLKPDNLTALSVRNPSGQFGTGYRVGIGPYAGTVQPLNKGGMGKASTPVDETVAFGGRVIETWINGNISSVLTDPRPESGSAQSGARTQGGTVMLVLPNSGPSVDVSRVNLIALGKPYGAQPRSPAPQPVPTTAAIPTVPPVANSGDSAAADALKRAADDQARKEADDQRKKDQVASLMTQALGSSDPAEQKDLYQQVMRLDPANPNAMAGFKEAQGKLQEKANADAQAAKGEQAQKSNEDQTNMALVKAQSAFLGGHLSDASNSLSIAERLSPGNPVVRELRSRINAATAQRSRLIMLGSGAGIVSLLAAISLWWRRRRLQRFPVLEVTSGIDAGRSYRIEKDQTRVGAVPQDGGQKNDIVVRDVEHAISRFHCEIVRRNGQLYVQDLNSSNGTRVDGERLKPGSAALLRRGTRIELAGTVELRFGYDKGTKKA</sequence>
<evidence type="ECO:0000256" key="2">
    <source>
        <dbReference type="SAM" id="Phobius"/>
    </source>
</evidence>
<organism evidence="4 5">
    <name type="scientific">Terriglobus aquaticus</name>
    <dbReference type="NCBI Taxonomy" id="940139"/>
    <lineage>
        <taxon>Bacteria</taxon>
        <taxon>Pseudomonadati</taxon>
        <taxon>Acidobacteriota</taxon>
        <taxon>Terriglobia</taxon>
        <taxon>Terriglobales</taxon>
        <taxon>Acidobacteriaceae</taxon>
        <taxon>Terriglobus</taxon>
    </lineage>
</organism>
<protein>
    <submittedName>
        <fullName evidence="4">Family 16 glycoside hydrolase</fullName>
    </submittedName>
</protein>
<evidence type="ECO:0000256" key="1">
    <source>
        <dbReference type="SAM" id="MobiDB-lite"/>
    </source>
</evidence>
<feature type="domain" description="FHA" evidence="3">
    <location>
        <begin position="593"/>
        <end position="662"/>
    </location>
</feature>
<keyword evidence="4" id="KW-0378">Hydrolase</keyword>
<keyword evidence="2" id="KW-1133">Transmembrane helix</keyword>
<dbReference type="InterPro" id="IPR008984">
    <property type="entry name" value="SMAD_FHA_dom_sf"/>
</dbReference>
<name>A0ABW9KFN2_9BACT</name>